<feature type="compositionally biased region" description="Acidic residues" evidence="1">
    <location>
        <begin position="67"/>
        <end position="78"/>
    </location>
</feature>
<feature type="region of interest" description="Disordered" evidence="1">
    <location>
        <begin position="57"/>
        <end position="85"/>
    </location>
</feature>
<sequence length="85" mass="9591">MDRVKSSMQQVPNAIPKVIRRTGGANSLDMEKESFERGQYKSRQGGMLELPVSVCCQAPSPSRVSQDEDDEDGDDEDNGLMRYWH</sequence>
<reference evidence="2" key="1">
    <citation type="submission" date="2020-03" db="EMBL/GenBank/DDBJ databases">
        <authorList>
            <person name="Weist P."/>
        </authorList>
    </citation>
    <scope>NUCLEOTIDE SEQUENCE</scope>
</reference>
<evidence type="ECO:0000313" key="3">
    <source>
        <dbReference type="Proteomes" id="UP001153269"/>
    </source>
</evidence>
<dbReference type="Proteomes" id="UP001153269">
    <property type="component" value="Unassembled WGS sequence"/>
</dbReference>
<keyword evidence="3" id="KW-1185">Reference proteome</keyword>
<accession>A0A9N7TM41</accession>
<evidence type="ECO:0000313" key="2">
    <source>
        <dbReference type="EMBL" id="CAB1415347.1"/>
    </source>
</evidence>
<feature type="region of interest" description="Disordered" evidence="1">
    <location>
        <begin position="1"/>
        <end position="40"/>
    </location>
</feature>
<evidence type="ECO:0000256" key="1">
    <source>
        <dbReference type="SAM" id="MobiDB-lite"/>
    </source>
</evidence>
<organism evidence="2 3">
    <name type="scientific">Pleuronectes platessa</name>
    <name type="common">European plaice</name>
    <dbReference type="NCBI Taxonomy" id="8262"/>
    <lineage>
        <taxon>Eukaryota</taxon>
        <taxon>Metazoa</taxon>
        <taxon>Chordata</taxon>
        <taxon>Craniata</taxon>
        <taxon>Vertebrata</taxon>
        <taxon>Euteleostomi</taxon>
        <taxon>Actinopterygii</taxon>
        <taxon>Neopterygii</taxon>
        <taxon>Teleostei</taxon>
        <taxon>Neoteleostei</taxon>
        <taxon>Acanthomorphata</taxon>
        <taxon>Carangaria</taxon>
        <taxon>Pleuronectiformes</taxon>
        <taxon>Pleuronectoidei</taxon>
        <taxon>Pleuronectidae</taxon>
        <taxon>Pleuronectes</taxon>
    </lineage>
</organism>
<gene>
    <name evidence="2" type="ORF">PLEPLA_LOCUS3063</name>
</gene>
<name>A0A9N7TM41_PLEPL</name>
<dbReference type="AlphaFoldDB" id="A0A9N7TM41"/>
<proteinExistence type="predicted"/>
<feature type="compositionally biased region" description="Polar residues" evidence="1">
    <location>
        <begin position="1"/>
        <end position="12"/>
    </location>
</feature>
<dbReference type="EMBL" id="CADEAL010000152">
    <property type="protein sequence ID" value="CAB1415347.1"/>
    <property type="molecule type" value="Genomic_DNA"/>
</dbReference>
<comment type="caution">
    <text evidence="2">The sequence shown here is derived from an EMBL/GenBank/DDBJ whole genome shotgun (WGS) entry which is preliminary data.</text>
</comment>
<protein>
    <submittedName>
        <fullName evidence="2">Uncharacterized protein</fullName>
    </submittedName>
</protein>
<feature type="compositionally biased region" description="Basic and acidic residues" evidence="1">
    <location>
        <begin position="29"/>
        <end position="39"/>
    </location>
</feature>